<protein>
    <submittedName>
        <fullName evidence="1">Uncharacterized protein</fullName>
    </submittedName>
</protein>
<evidence type="ECO:0000313" key="2">
    <source>
        <dbReference type="Proteomes" id="UP000398619"/>
    </source>
</evidence>
<accession>A0A564SD33</accession>
<organism evidence="1 2">
    <name type="scientific">Dorea longicatena</name>
    <dbReference type="NCBI Taxonomy" id="88431"/>
    <lineage>
        <taxon>Bacteria</taxon>
        <taxon>Bacillati</taxon>
        <taxon>Bacillota</taxon>
        <taxon>Clostridia</taxon>
        <taxon>Lachnospirales</taxon>
        <taxon>Lachnospiraceae</taxon>
        <taxon>Dorea</taxon>
    </lineage>
</organism>
<evidence type="ECO:0000313" key="1">
    <source>
        <dbReference type="EMBL" id="VUW92658.1"/>
    </source>
</evidence>
<reference evidence="1 2" key="1">
    <citation type="submission" date="2019-07" db="EMBL/GenBank/DDBJ databases">
        <authorList>
            <person name="Hibberd C M."/>
            <person name="Gehrig L. J."/>
            <person name="Chang H.-W."/>
            <person name="Venkatesh S."/>
        </authorList>
    </citation>
    <scope>NUCLEOTIDE SEQUENCE [LARGE SCALE GENOMIC DNA]</scope>
    <source>
        <strain evidence="1">Dorea_longicatena_SSTS_Bg7063</strain>
    </source>
</reference>
<name>A0A564SD33_9FIRM</name>
<gene>
    <name evidence="1" type="ORF">DLSSTS7063_00443</name>
</gene>
<dbReference type="EMBL" id="CABHNM010000014">
    <property type="protein sequence ID" value="VUW92658.1"/>
    <property type="molecule type" value="Genomic_DNA"/>
</dbReference>
<proteinExistence type="predicted"/>
<sequence>MKKYIEALRGISYCEWVKLRGGIDSEFDRQIGESKRSLQLTDSENVKKAIRSRFGCKLD</sequence>
<dbReference type="Proteomes" id="UP000398619">
    <property type="component" value="Unassembled WGS sequence"/>
</dbReference>
<dbReference type="AlphaFoldDB" id="A0A564SD33"/>